<dbReference type="PANTHER" id="PTHR36154:SF1">
    <property type="entry name" value="DNA-BINDING TRANSCRIPTIONAL ACTIVATOR ALPA"/>
    <property type="match status" value="1"/>
</dbReference>
<evidence type="ECO:0008006" key="3">
    <source>
        <dbReference type="Google" id="ProtNLM"/>
    </source>
</evidence>
<dbReference type="RefSeq" id="WP_317973670.1">
    <property type="nucleotide sequence ID" value="NZ_BTFW01000001.1"/>
</dbReference>
<gene>
    <name evidence="1" type="ORF">NUTIK01_06160</name>
</gene>
<dbReference type="EMBL" id="BTFW01000001">
    <property type="protein sequence ID" value="GMM59839.1"/>
    <property type="molecule type" value="Genomic_DNA"/>
</dbReference>
<proteinExistence type="predicted"/>
<accession>A0ABQ6P5K7</accession>
<keyword evidence="2" id="KW-1185">Reference proteome</keyword>
<dbReference type="Gene3D" id="1.10.238.160">
    <property type="match status" value="1"/>
</dbReference>
<comment type="caution">
    <text evidence="1">The sequence shown here is derived from an EMBL/GenBank/DDBJ whole genome shotgun (WGS) entry which is preliminary data.</text>
</comment>
<dbReference type="Pfam" id="PF05930">
    <property type="entry name" value="Phage_AlpA"/>
    <property type="match status" value="1"/>
</dbReference>
<name>A0ABQ6P5K7_9SPHN</name>
<dbReference type="InterPro" id="IPR010260">
    <property type="entry name" value="AlpA"/>
</dbReference>
<evidence type="ECO:0000313" key="2">
    <source>
        <dbReference type="Proteomes" id="UP001187221"/>
    </source>
</evidence>
<sequence length="62" mass="7193">MSAPPPERLLTIREVMARTSLSRSYIYALMRKGEFPDQRKLGHKCARWRESEVDAWARGSVT</sequence>
<evidence type="ECO:0000313" key="1">
    <source>
        <dbReference type="EMBL" id="GMM59839.1"/>
    </source>
</evidence>
<dbReference type="InterPro" id="IPR052931">
    <property type="entry name" value="Prophage_regulatory_activator"/>
</dbReference>
<dbReference type="InterPro" id="IPR009061">
    <property type="entry name" value="DNA-bd_dom_put_sf"/>
</dbReference>
<reference evidence="1 2" key="1">
    <citation type="submission" date="2023-06" db="EMBL/GenBank/DDBJ databases">
        <title>Draft genome sequence of Novosphingobium sp. strain IK01.</title>
        <authorList>
            <person name="Hatamoto M."/>
            <person name="Ikarashi T."/>
            <person name="Yamaguchi T."/>
        </authorList>
    </citation>
    <scope>NUCLEOTIDE SEQUENCE [LARGE SCALE GENOMIC DNA]</scope>
    <source>
        <strain evidence="1 2">IK01</strain>
    </source>
</reference>
<protein>
    <recommendedName>
        <fullName evidence="3">AlpA family transcriptional regulator</fullName>
    </recommendedName>
</protein>
<dbReference type="PANTHER" id="PTHR36154">
    <property type="entry name" value="DNA-BINDING TRANSCRIPTIONAL ACTIVATOR ALPA"/>
    <property type="match status" value="1"/>
</dbReference>
<dbReference type="Proteomes" id="UP001187221">
    <property type="component" value="Unassembled WGS sequence"/>
</dbReference>
<dbReference type="SUPFAM" id="SSF46955">
    <property type="entry name" value="Putative DNA-binding domain"/>
    <property type="match status" value="1"/>
</dbReference>
<organism evidence="1 2">
    <name type="scientific">Novosphingobium pituita</name>
    <dbReference type="NCBI Taxonomy" id="3056842"/>
    <lineage>
        <taxon>Bacteria</taxon>
        <taxon>Pseudomonadati</taxon>
        <taxon>Pseudomonadota</taxon>
        <taxon>Alphaproteobacteria</taxon>
        <taxon>Sphingomonadales</taxon>
        <taxon>Sphingomonadaceae</taxon>
        <taxon>Novosphingobium</taxon>
    </lineage>
</organism>